<dbReference type="PROSITE" id="PS50191">
    <property type="entry name" value="CRAL_TRIO"/>
    <property type="match status" value="1"/>
</dbReference>
<dbReference type="SUPFAM" id="SSF52087">
    <property type="entry name" value="CRAL/TRIO domain"/>
    <property type="match status" value="1"/>
</dbReference>
<dbReference type="EMBL" id="JALNTZ010000005">
    <property type="protein sequence ID" value="KAJ3652779.1"/>
    <property type="molecule type" value="Genomic_DNA"/>
</dbReference>
<evidence type="ECO:0000259" key="1">
    <source>
        <dbReference type="PROSITE" id="PS50191"/>
    </source>
</evidence>
<dbReference type="Pfam" id="PF00650">
    <property type="entry name" value="CRAL_TRIO"/>
    <property type="match status" value="1"/>
</dbReference>
<dbReference type="PRINTS" id="PR00180">
    <property type="entry name" value="CRETINALDHBP"/>
</dbReference>
<name>A0AA38MEA2_9CUCU</name>
<dbReference type="InterPro" id="IPR001251">
    <property type="entry name" value="CRAL-TRIO_dom"/>
</dbReference>
<evidence type="ECO:0000313" key="3">
    <source>
        <dbReference type="Proteomes" id="UP001168821"/>
    </source>
</evidence>
<dbReference type="GO" id="GO:0016020">
    <property type="term" value="C:membrane"/>
    <property type="evidence" value="ECO:0007669"/>
    <property type="project" value="TreeGrafter"/>
</dbReference>
<accession>A0AA38MEA2</accession>
<reference evidence="2" key="1">
    <citation type="journal article" date="2023" name="G3 (Bethesda)">
        <title>Whole genome assemblies of Zophobas morio and Tenebrio molitor.</title>
        <authorList>
            <person name="Kaur S."/>
            <person name="Stinson S.A."/>
            <person name="diCenzo G.C."/>
        </authorList>
    </citation>
    <scope>NUCLEOTIDE SEQUENCE</scope>
    <source>
        <strain evidence="2">QUZm001</strain>
    </source>
</reference>
<dbReference type="Gene3D" id="3.40.525.10">
    <property type="entry name" value="CRAL-TRIO lipid binding domain"/>
    <property type="match status" value="1"/>
</dbReference>
<comment type="caution">
    <text evidence="2">The sequence shown here is derived from an EMBL/GenBank/DDBJ whole genome shotgun (WGS) entry which is preliminary data.</text>
</comment>
<gene>
    <name evidence="2" type="ORF">Zmor_018713</name>
</gene>
<dbReference type="CDD" id="cd00170">
    <property type="entry name" value="SEC14"/>
    <property type="match status" value="1"/>
</dbReference>
<keyword evidence="3" id="KW-1185">Reference proteome</keyword>
<dbReference type="GO" id="GO:1902936">
    <property type="term" value="F:phosphatidylinositol bisphosphate binding"/>
    <property type="evidence" value="ECO:0007669"/>
    <property type="project" value="TreeGrafter"/>
</dbReference>
<dbReference type="PANTHER" id="PTHR10174">
    <property type="entry name" value="ALPHA-TOCOPHEROL TRANSFER PROTEIN-RELATED"/>
    <property type="match status" value="1"/>
</dbReference>
<proteinExistence type="predicted"/>
<sequence length="302" mass="36318">MFKVDDSVLEKVTEIFGRDKPGADEDIATIEKWINEQPHLLETLDRRSILNFLILNKFSVEKAKQKIDNYYTTRTKLEEIYKEMDPKYPHMKEVNEILYYVPHPQLLDYHRVFFMKIRNADLVNKLDVHNLLRYIVSIHEMRMREDVMYKDISIVDFQNVPLTFFFTLTPTFMIKALQMIYQQIYSFRLKAFYIVNFPSFGEMLVRIVQKVVKPKIFERMHIFADTSLLREEFSEEFLPEDFGGKGISLEKLQEMLNDEYDKHSDFFQYLKKFKVDESRRPEKLENDDVLGFYGNFKQLDVD</sequence>
<feature type="domain" description="CRAL-TRIO" evidence="1">
    <location>
        <begin position="112"/>
        <end position="250"/>
    </location>
</feature>
<dbReference type="PANTHER" id="PTHR10174:SF222">
    <property type="entry name" value="GH10083P-RELATED"/>
    <property type="match status" value="1"/>
</dbReference>
<dbReference type="SUPFAM" id="SSF46938">
    <property type="entry name" value="CRAL/TRIO N-terminal domain"/>
    <property type="match status" value="1"/>
</dbReference>
<dbReference type="InterPro" id="IPR036273">
    <property type="entry name" value="CRAL/TRIO_N_dom_sf"/>
</dbReference>
<organism evidence="2 3">
    <name type="scientific">Zophobas morio</name>
    <dbReference type="NCBI Taxonomy" id="2755281"/>
    <lineage>
        <taxon>Eukaryota</taxon>
        <taxon>Metazoa</taxon>
        <taxon>Ecdysozoa</taxon>
        <taxon>Arthropoda</taxon>
        <taxon>Hexapoda</taxon>
        <taxon>Insecta</taxon>
        <taxon>Pterygota</taxon>
        <taxon>Neoptera</taxon>
        <taxon>Endopterygota</taxon>
        <taxon>Coleoptera</taxon>
        <taxon>Polyphaga</taxon>
        <taxon>Cucujiformia</taxon>
        <taxon>Tenebrionidae</taxon>
        <taxon>Zophobas</taxon>
    </lineage>
</organism>
<dbReference type="Proteomes" id="UP001168821">
    <property type="component" value="Unassembled WGS sequence"/>
</dbReference>
<evidence type="ECO:0000313" key="2">
    <source>
        <dbReference type="EMBL" id="KAJ3652779.1"/>
    </source>
</evidence>
<dbReference type="InterPro" id="IPR036865">
    <property type="entry name" value="CRAL-TRIO_dom_sf"/>
</dbReference>
<dbReference type="SMART" id="SM00516">
    <property type="entry name" value="SEC14"/>
    <property type="match status" value="1"/>
</dbReference>
<dbReference type="AlphaFoldDB" id="A0AA38MEA2"/>
<protein>
    <recommendedName>
        <fullName evidence="1">CRAL-TRIO domain-containing protein</fullName>
    </recommendedName>
</protein>